<dbReference type="STRING" id="1798508.A3A35_00980"/>
<comment type="caution">
    <text evidence="2">The sequence shown here is derived from an EMBL/GenBank/DDBJ whole genome shotgun (WGS) entry which is preliminary data.</text>
</comment>
<keyword evidence="1" id="KW-1133">Transmembrane helix</keyword>
<dbReference type="InterPro" id="IPR043993">
    <property type="entry name" value="T4SS_pilin"/>
</dbReference>
<evidence type="ECO:0000256" key="1">
    <source>
        <dbReference type="SAM" id="Phobius"/>
    </source>
</evidence>
<gene>
    <name evidence="2" type="ORF">A3A35_00980</name>
</gene>
<feature type="transmembrane region" description="Helical" evidence="1">
    <location>
        <begin position="50"/>
        <end position="69"/>
    </location>
</feature>
<keyword evidence="1" id="KW-0472">Membrane</keyword>
<dbReference type="Proteomes" id="UP000179115">
    <property type="component" value="Unassembled WGS sequence"/>
</dbReference>
<name>A0A1F6ECS9_9BACT</name>
<dbReference type="Pfam" id="PF18895">
    <property type="entry name" value="T4SS_pilin"/>
    <property type="match status" value="1"/>
</dbReference>
<protein>
    <submittedName>
        <fullName evidence="2">Uncharacterized protein</fullName>
    </submittedName>
</protein>
<dbReference type="EMBL" id="MFLV01000019">
    <property type="protein sequence ID" value="OGG71485.1"/>
    <property type="molecule type" value="Genomic_DNA"/>
</dbReference>
<proteinExistence type="predicted"/>
<evidence type="ECO:0000313" key="3">
    <source>
        <dbReference type="Proteomes" id="UP000179115"/>
    </source>
</evidence>
<dbReference type="AlphaFoldDB" id="A0A1F6ECS9"/>
<accession>A0A1F6ECS9</accession>
<reference evidence="2 3" key="1">
    <citation type="journal article" date="2016" name="Nat. Commun.">
        <title>Thousands of microbial genomes shed light on interconnected biogeochemical processes in an aquifer system.</title>
        <authorList>
            <person name="Anantharaman K."/>
            <person name="Brown C.T."/>
            <person name="Hug L.A."/>
            <person name="Sharon I."/>
            <person name="Castelle C.J."/>
            <person name="Probst A.J."/>
            <person name="Thomas B.C."/>
            <person name="Singh A."/>
            <person name="Wilkins M.J."/>
            <person name="Karaoz U."/>
            <person name="Brodie E.L."/>
            <person name="Williams K.H."/>
            <person name="Hubbard S.S."/>
            <person name="Banfield J.F."/>
        </authorList>
    </citation>
    <scope>NUCLEOTIDE SEQUENCE [LARGE SCALE GENOMIC DNA]</scope>
</reference>
<evidence type="ECO:0000313" key="2">
    <source>
        <dbReference type="EMBL" id="OGG71485.1"/>
    </source>
</evidence>
<keyword evidence="1" id="KW-0812">Transmembrane</keyword>
<feature type="transmembrane region" description="Helical" evidence="1">
    <location>
        <begin position="89"/>
        <end position="107"/>
    </location>
</feature>
<organism evidence="2 3">
    <name type="scientific">Candidatus Kaiserbacteria bacterium RIFCSPLOWO2_01_FULL_51_21</name>
    <dbReference type="NCBI Taxonomy" id="1798508"/>
    <lineage>
        <taxon>Bacteria</taxon>
        <taxon>Candidatus Kaiseribacteriota</taxon>
    </lineage>
</organism>
<sequence length="288" mass="30732">MSLRFLAITALLILPIVALGAVLDPAGIVPCGNNNTICHICDITKLAQNIINFAVYFVTAMAIILFMYAGFKYATAAANPSQIEEAHKMFWNVLIGMIFVLGAWLIVDTIMKALFNEGKFGPWNALQCVSAPDDSGFFGRGAPTPSIGVTPTPRPGVATGCPSCVPLDSSLPVKPGIGSTIDPSMNEKLIALTNNYTERNWQITEAYPPTITHVNACHSSGTCVDANFVGSPTSENIKNFIGAAQQSGLRPVYEVPTPFARDQLISQGVPASNIQAVSKITAPHFSLY</sequence>